<keyword evidence="4" id="KW-0597">Phosphoprotein</keyword>
<comment type="catalytic activity">
    <reaction evidence="1">
        <text>ATP + protein L-histidine = ADP + protein N-phospho-L-histidine.</text>
        <dbReference type="EC" id="2.7.13.3"/>
    </reaction>
</comment>
<dbReference type="Pfam" id="PF00512">
    <property type="entry name" value="HisKA"/>
    <property type="match status" value="1"/>
</dbReference>
<dbReference type="PANTHER" id="PTHR45339">
    <property type="entry name" value="HYBRID SIGNAL TRANSDUCTION HISTIDINE KINASE J"/>
    <property type="match status" value="1"/>
</dbReference>
<dbReference type="CDD" id="cd00082">
    <property type="entry name" value="HisKA"/>
    <property type="match status" value="1"/>
</dbReference>
<dbReference type="InterPro" id="IPR003661">
    <property type="entry name" value="HisK_dim/P_dom"/>
</dbReference>
<keyword evidence="10" id="KW-0472">Membrane</keyword>
<evidence type="ECO:0000256" key="7">
    <source>
        <dbReference type="ARBA" id="ARBA00022777"/>
    </source>
</evidence>
<feature type="non-terminal residue" evidence="12">
    <location>
        <position position="186"/>
    </location>
</feature>
<feature type="domain" description="Signal transduction histidine kinase dimerisation/phosphoacceptor" evidence="11">
    <location>
        <begin position="114"/>
        <end position="180"/>
    </location>
</feature>
<evidence type="ECO:0000256" key="8">
    <source>
        <dbReference type="ARBA" id="ARBA00022840"/>
    </source>
</evidence>
<dbReference type="InterPro" id="IPR003018">
    <property type="entry name" value="GAF"/>
</dbReference>
<dbReference type="Gene3D" id="1.10.287.130">
    <property type="match status" value="1"/>
</dbReference>
<dbReference type="InterPro" id="IPR029016">
    <property type="entry name" value="GAF-like_dom_sf"/>
</dbReference>
<dbReference type="GO" id="GO:0005524">
    <property type="term" value="F:ATP binding"/>
    <property type="evidence" value="ECO:0007669"/>
    <property type="project" value="UniProtKB-KW"/>
</dbReference>
<organism evidence="12">
    <name type="scientific">Symploca sp. SIO1C4</name>
    <dbReference type="NCBI Taxonomy" id="2607765"/>
    <lineage>
        <taxon>Bacteria</taxon>
        <taxon>Bacillati</taxon>
        <taxon>Cyanobacteriota</taxon>
        <taxon>Cyanophyceae</taxon>
        <taxon>Coleofasciculales</taxon>
        <taxon>Coleofasciculaceae</taxon>
        <taxon>Symploca</taxon>
    </lineage>
</organism>
<keyword evidence="6" id="KW-0547">Nucleotide-binding</keyword>
<dbReference type="GO" id="GO:0000155">
    <property type="term" value="F:phosphorelay sensor kinase activity"/>
    <property type="evidence" value="ECO:0007669"/>
    <property type="project" value="InterPro"/>
</dbReference>
<comment type="subcellular location">
    <subcellularLocation>
        <location evidence="2">Membrane</location>
    </subcellularLocation>
</comment>
<keyword evidence="9" id="KW-0902">Two-component regulatory system</keyword>
<dbReference type="GO" id="GO:0016020">
    <property type="term" value="C:membrane"/>
    <property type="evidence" value="ECO:0007669"/>
    <property type="project" value="UniProtKB-SubCell"/>
</dbReference>
<dbReference type="Pfam" id="PF01590">
    <property type="entry name" value="GAF"/>
    <property type="match status" value="1"/>
</dbReference>
<dbReference type="InterPro" id="IPR036097">
    <property type="entry name" value="HisK_dim/P_sf"/>
</dbReference>
<accession>A0A6B3NNW9</accession>
<evidence type="ECO:0000256" key="5">
    <source>
        <dbReference type="ARBA" id="ARBA00022679"/>
    </source>
</evidence>
<dbReference type="AlphaFoldDB" id="A0A6B3NNW9"/>
<comment type="caution">
    <text evidence="12">The sequence shown here is derived from an EMBL/GenBank/DDBJ whole genome shotgun (WGS) entry which is preliminary data.</text>
</comment>
<dbReference type="SUPFAM" id="SSF47384">
    <property type="entry name" value="Homodimeric domain of signal transducing histidine kinase"/>
    <property type="match status" value="1"/>
</dbReference>
<evidence type="ECO:0000313" key="12">
    <source>
        <dbReference type="EMBL" id="NER32032.1"/>
    </source>
</evidence>
<evidence type="ECO:0000256" key="1">
    <source>
        <dbReference type="ARBA" id="ARBA00000085"/>
    </source>
</evidence>
<evidence type="ECO:0000256" key="6">
    <source>
        <dbReference type="ARBA" id="ARBA00022741"/>
    </source>
</evidence>
<protein>
    <recommendedName>
        <fullName evidence="3">histidine kinase</fullName>
        <ecNumber evidence="3">2.7.13.3</ecNumber>
    </recommendedName>
</protein>
<evidence type="ECO:0000256" key="3">
    <source>
        <dbReference type="ARBA" id="ARBA00012438"/>
    </source>
</evidence>
<gene>
    <name evidence="12" type="ORF">F6J89_31610</name>
</gene>
<dbReference type="EMBL" id="JAAHFQ010001033">
    <property type="protein sequence ID" value="NER32032.1"/>
    <property type="molecule type" value="Genomic_DNA"/>
</dbReference>
<evidence type="ECO:0000256" key="4">
    <source>
        <dbReference type="ARBA" id="ARBA00022553"/>
    </source>
</evidence>
<keyword evidence="5" id="KW-0808">Transferase</keyword>
<evidence type="ECO:0000256" key="2">
    <source>
        <dbReference type="ARBA" id="ARBA00004370"/>
    </source>
</evidence>
<evidence type="ECO:0000256" key="9">
    <source>
        <dbReference type="ARBA" id="ARBA00023012"/>
    </source>
</evidence>
<dbReference type="Gene3D" id="3.30.450.40">
    <property type="match status" value="1"/>
</dbReference>
<dbReference type="EC" id="2.7.13.3" evidence="3"/>
<keyword evidence="8" id="KW-0067">ATP-binding</keyword>
<keyword evidence="7" id="KW-0418">Kinase</keyword>
<evidence type="ECO:0000256" key="10">
    <source>
        <dbReference type="ARBA" id="ARBA00023136"/>
    </source>
</evidence>
<dbReference type="PANTHER" id="PTHR45339:SF1">
    <property type="entry name" value="HYBRID SIGNAL TRANSDUCTION HISTIDINE KINASE J"/>
    <property type="match status" value="1"/>
</dbReference>
<dbReference type="SMART" id="SM00388">
    <property type="entry name" value="HisKA"/>
    <property type="match status" value="1"/>
</dbReference>
<dbReference type="FunFam" id="1.10.287.130:FF:000038">
    <property type="entry name" value="Sensory transduction histidine kinase"/>
    <property type="match status" value="1"/>
</dbReference>
<proteinExistence type="predicted"/>
<sequence>MARTQENLVFNNAANEIQNLKSKIQNHDDPYILEHQPKSVLCAPILNQGKLIGIIYLENNLTVGAFSRDRLEVINILCSQAAISLENSLLYEQLENYSQALEQKKLAAETANRAKSQFLANMSHELRTPLNAILGFTQLLKREQGLNQQQQEKLGVISRSGEHLLSLINDVLAISKIEAKQANLLG</sequence>
<evidence type="ECO:0000259" key="11">
    <source>
        <dbReference type="SMART" id="SM00388"/>
    </source>
</evidence>
<name>A0A6B3NNW9_9CYAN</name>
<reference evidence="12" key="1">
    <citation type="submission" date="2019-11" db="EMBL/GenBank/DDBJ databases">
        <title>Genomic insights into an expanded diversity of filamentous marine cyanobacteria reveals the extraordinary biosynthetic potential of Moorea and Okeania.</title>
        <authorList>
            <person name="Ferreira Leao T."/>
            <person name="Wang M."/>
            <person name="Moss N."/>
            <person name="Da Silva R."/>
            <person name="Sanders J."/>
            <person name="Nurk S."/>
            <person name="Gurevich A."/>
            <person name="Humphrey G."/>
            <person name="Reher R."/>
            <person name="Zhu Q."/>
            <person name="Belda-Ferre P."/>
            <person name="Glukhov E."/>
            <person name="Rex R."/>
            <person name="Dorrestein P.C."/>
            <person name="Knight R."/>
            <person name="Pevzner P."/>
            <person name="Gerwick W.H."/>
            <person name="Gerwick L."/>
        </authorList>
    </citation>
    <scope>NUCLEOTIDE SEQUENCE</scope>
    <source>
        <strain evidence="12">SIO1C4</strain>
    </source>
</reference>
<dbReference type="SUPFAM" id="SSF55781">
    <property type="entry name" value="GAF domain-like"/>
    <property type="match status" value="1"/>
</dbReference>